<dbReference type="Proteomes" id="UP000036987">
    <property type="component" value="Unassembled WGS sequence"/>
</dbReference>
<name>A0A0K9PB49_ZOSMR</name>
<dbReference type="OrthoDB" id="19182at2759"/>
<dbReference type="EMBL" id="LFYR01001032">
    <property type="protein sequence ID" value="KMZ65477.1"/>
    <property type="molecule type" value="Genomic_DNA"/>
</dbReference>
<evidence type="ECO:0000313" key="1">
    <source>
        <dbReference type="EMBL" id="KMZ65477.1"/>
    </source>
</evidence>
<evidence type="ECO:0000313" key="2">
    <source>
        <dbReference type="Proteomes" id="UP000036987"/>
    </source>
</evidence>
<keyword evidence="2" id="KW-1185">Reference proteome</keyword>
<protein>
    <submittedName>
        <fullName evidence="1">Uncharacterized protein</fullName>
    </submittedName>
</protein>
<gene>
    <name evidence="1" type="ORF">ZOSMA_31G00620</name>
</gene>
<organism evidence="1 2">
    <name type="scientific">Zostera marina</name>
    <name type="common">Eelgrass</name>
    <dbReference type="NCBI Taxonomy" id="29655"/>
    <lineage>
        <taxon>Eukaryota</taxon>
        <taxon>Viridiplantae</taxon>
        <taxon>Streptophyta</taxon>
        <taxon>Embryophyta</taxon>
        <taxon>Tracheophyta</taxon>
        <taxon>Spermatophyta</taxon>
        <taxon>Magnoliopsida</taxon>
        <taxon>Liliopsida</taxon>
        <taxon>Zosteraceae</taxon>
        <taxon>Zostera</taxon>
    </lineage>
</organism>
<sequence>MSYWIRPYVKCYSVFGGVTSTLSRFFRDNGACITERQNQAKCLITGTTNKINVRLNNDKESASIIVNHQDYVSANDFSKKTLQSDFSSTSCSMSFDLTEIIPANCSNISNLQSQPIAPKKSKNILGPQKRLQTVDEKRKTSCRSLDSQDIDLTDDSLIKFRSRFSDVISPHLRKKTKFLKTSENKTTLDYFSHIDFRNISRESSFDNQSEKKKTLQSEAKFVDYDKTKHHPHIRAAVVNYGDDVASLRASFELQPQIQDSCQSLPSGSKEGGNIFLSKVEEKVSISEYKEFLRLMKALKSKTMDYVHVFKSIVKLFHGPERFSLSESFKEFVPVKHRLFYDKLLRESERENDK</sequence>
<reference evidence="2" key="1">
    <citation type="journal article" date="2016" name="Nature">
        <title>The genome of the seagrass Zostera marina reveals angiosperm adaptation to the sea.</title>
        <authorList>
            <person name="Olsen J.L."/>
            <person name="Rouze P."/>
            <person name="Verhelst B."/>
            <person name="Lin Y.-C."/>
            <person name="Bayer T."/>
            <person name="Collen J."/>
            <person name="Dattolo E."/>
            <person name="De Paoli E."/>
            <person name="Dittami S."/>
            <person name="Maumus F."/>
            <person name="Michel G."/>
            <person name="Kersting A."/>
            <person name="Lauritano C."/>
            <person name="Lohaus R."/>
            <person name="Toepel M."/>
            <person name="Tonon T."/>
            <person name="Vanneste K."/>
            <person name="Amirebrahimi M."/>
            <person name="Brakel J."/>
            <person name="Bostroem C."/>
            <person name="Chovatia M."/>
            <person name="Grimwood J."/>
            <person name="Jenkins J.W."/>
            <person name="Jueterbock A."/>
            <person name="Mraz A."/>
            <person name="Stam W.T."/>
            <person name="Tice H."/>
            <person name="Bornberg-Bauer E."/>
            <person name="Green P.J."/>
            <person name="Pearson G.A."/>
            <person name="Procaccini G."/>
            <person name="Duarte C.M."/>
            <person name="Schmutz J."/>
            <person name="Reusch T.B.H."/>
            <person name="Van de Peer Y."/>
        </authorList>
    </citation>
    <scope>NUCLEOTIDE SEQUENCE [LARGE SCALE GENOMIC DNA]</scope>
    <source>
        <strain evidence="2">cv. Finnish</strain>
    </source>
</reference>
<dbReference type="AlphaFoldDB" id="A0A0K9PB49"/>
<dbReference type="STRING" id="29655.A0A0K9PB49"/>
<proteinExistence type="predicted"/>
<comment type="caution">
    <text evidence="1">The sequence shown here is derived from an EMBL/GenBank/DDBJ whole genome shotgun (WGS) entry which is preliminary data.</text>
</comment>
<dbReference type="Gene3D" id="1.20.1160.20">
    <property type="match status" value="1"/>
</dbReference>
<dbReference type="OMA" id="ACITERQ"/>
<accession>A0A0K9PB49</accession>
<dbReference type="Pfam" id="PF23116">
    <property type="entry name" value="HHD_RTEL1"/>
    <property type="match status" value="1"/>
</dbReference>